<reference evidence="3" key="1">
    <citation type="submission" date="2022-11" db="EMBL/GenBank/DDBJ databases">
        <title>Dental biofilm bacteria. Genome sequencing and assembly.</title>
        <authorList>
            <person name="Robertsson C."/>
        </authorList>
    </citation>
    <scope>NUCLEOTIDE SEQUENCE</scope>
    <source>
        <strain evidence="3">CW</strain>
    </source>
</reference>
<dbReference type="Proteomes" id="UP001163127">
    <property type="component" value="Chromosome"/>
</dbReference>
<feature type="transmembrane region" description="Helical" evidence="2">
    <location>
        <begin position="58"/>
        <end position="77"/>
    </location>
</feature>
<evidence type="ECO:0000256" key="1">
    <source>
        <dbReference type="SAM" id="MobiDB-lite"/>
    </source>
</evidence>
<evidence type="ECO:0000313" key="3">
    <source>
        <dbReference type="EMBL" id="WAL42899.1"/>
    </source>
</evidence>
<feature type="transmembrane region" description="Helical" evidence="2">
    <location>
        <begin position="271"/>
        <end position="293"/>
    </location>
</feature>
<dbReference type="AlphaFoldDB" id="A0AA47FHW4"/>
<keyword evidence="2" id="KW-1133">Transmembrane helix</keyword>
<keyword evidence="2" id="KW-0472">Membrane</keyword>
<dbReference type="RefSeq" id="WP_076137172.1">
    <property type="nucleotide sequence ID" value="NZ_CP113787.1"/>
</dbReference>
<accession>A0AA47FHW4</accession>
<feature type="compositionally biased region" description="Pro residues" evidence="1">
    <location>
        <begin position="21"/>
        <end position="30"/>
    </location>
</feature>
<gene>
    <name evidence="3" type="ORF">OFA60_12840</name>
</gene>
<proteinExistence type="predicted"/>
<dbReference type="EMBL" id="CP113787">
    <property type="protein sequence ID" value="WAL42899.1"/>
    <property type="molecule type" value="Genomic_DNA"/>
</dbReference>
<protein>
    <submittedName>
        <fullName evidence="3">ABC transporter permease</fullName>
    </submittedName>
</protein>
<name>A0AA47FHW4_ACTNA</name>
<dbReference type="Pfam" id="PF12730">
    <property type="entry name" value="ABC2_membrane_4"/>
    <property type="match status" value="1"/>
</dbReference>
<keyword evidence="2" id="KW-0812">Transmembrane</keyword>
<feature type="transmembrane region" description="Helical" evidence="2">
    <location>
        <begin position="210"/>
        <end position="230"/>
    </location>
</feature>
<organism evidence="3 4">
    <name type="scientific">Actinomyces naeslundii</name>
    <dbReference type="NCBI Taxonomy" id="1655"/>
    <lineage>
        <taxon>Bacteria</taxon>
        <taxon>Bacillati</taxon>
        <taxon>Actinomycetota</taxon>
        <taxon>Actinomycetes</taxon>
        <taxon>Actinomycetales</taxon>
        <taxon>Actinomycetaceae</taxon>
        <taxon>Actinomyces</taxon>
    </lineage>
</organism>
<evidence type="ECO:0000256" key="2">
    <source>
        <dbReference type="SAM" id="Phobius"/>
    </source>
</evidence>
<feature type="transmembrane region" description="Helical" evidence="2">
    <location>
        <begin position="97"/>
        <end position="117"/>
    </location>
</feature>
<feature type="transmembrane region" description="Helical" evidence="2">
    <location>
        <begin position="144"/>
        <end position="169"/>
    </location>
</feature>
<feature type="region of interest" description="Disordered" evidence="1">
    <location>
        <begin position="1"/>
        <end position="30"/>
    </location>
</feature>
<feature type="transmembrane region" description="Helical" evidence="2">
    <location>
        <begin position="181"/>
        <end position="198"/>
    </location>
</feature>
<evidence type="ECO:0000313" key="4">
    <source>
        <dbReference type="Proteomes" id="UP001163127"/>
    </source>
</evidence>
<sequence>MSTPVSTAGPAVTMATAPASPTQPPTLPAAPRPLPLSPLSRAWTTLALELGKLRRKRYWLIAASATAVCLVWSGMLITYRASGPVAARHATLALDEVIRIIAFLMPLITAILASRIVTVDTEERMGQLMTALGQSPLARYRGKLVIVTLTVLCMETTLFALLTVLAAPIGLTVTDSYWRTLPPALAVVACSTLAISAVQLTLSTYFDKQGIGLGAAAIGGLIAESLPYAYLEKLSWLLPWGIVPAATPIDTVASFKSMRESGDMTLVSQPWTLAALAALVAVGWTVAAHLVIVHQENHQ</sequence>